<keyword evidence="1" id="KW-0175">Coiled coil</keyword>
<sequence>MCRLDRLRRKLDRLRRKLDRLRRRLDLLRHRLDRFRRRVTCCQPVVTDKLLAQQQVCLVSHLVWRGGIGMFGGCTDTGWVGLRDESDCESCLKLIDIVKKGLNIGNSDCVKSPAAAGAPGDERGGLNNDERGEADMIVHRSGGSAHRHRALAQRDTVRSELVHVKSVMLSD</sequence>
<comment type="caution">
    <text evidence="2">The sequence shown here is derived from an EMBL/GenBank/DDBJ whole genome shotgun (WGS) entry which is preliminary data.</text>
</comment>
<dbReference type="Proteomes" id="UP001153269">
    <property type="component" value="Unassembled WGS sequence"/>
</dbReference>
<evidence type="ECO:0000256" key="1">
    <source>
        <dbReference type="SAM" id="Coils"/>
    </source>
</evidence>
<keyword evidence="3" id="KW-1185">Reference proteome</keyword>
<reference evidence="2" key="1">
    <citation type="submission" date="2020-03" db="EMBL/GenBank/DDBJ databases">
        <authorList>
            <person name="Weist P."/>
        </authorList>
    </citation>
    <scope>NUCLEOTIDE SEQUENCE</scope>
</reference>
<proteinExistence type="predicted"/>
<dbReference type="AlphaFoldDB" id="A0A9N7VIG6"/>
<protein>
    <submittedName>
        <fullName evidence="2">Uncharacterized protein</fullName>
    </submittedName>
</protein>
<feature type="coiled-coil region" evidence="1">
    <location>
        <begin position="4"/>
        <end position="38"/>
    </location>
</feature>
<gene>
    <name evidence="2" type="ORF">PLEPLA_LOCUS36671</name>
</gene>
<accession>A0A9N7VIG6</accession>
<evidence type="ECO:0000313" key="3">
    <source>
        <dbReference type="Proteomes" id="UP001153269"/>
    </source>
</evidence>
<organism evidence="2 3">
    <name type="scientific">Pleuronectes platessa</name>
    <name type="common">European plaice</name>
    <dbReference type="NCBI Taxonomy" id="8262"/>
    <lineage>
        <taxon>Eukaryota</taxon>
        <taxon>Metazoa</taxon>
        <taxon>Chordata</taxon>
        <taxon>Craniata</taxon>
        <taxon>Vertebrata</taxon>
        <taxon>Euteleostomi</taxon>
        <taxon>Actinopterygii</taxon>
        <taxon>Neopterygii</taxon>
        <taxon>Teleostei</taxon>
        <taxon>Neoteleostei</taxon>
        <taxon>Acanthomorphata</taxon>
        <taxon>Carangaria</taxon>
        <taxon>Pleuronectiformes</taxon>
        <taxon>Pleuronectoidei</taxon>
        <taxon>Pleuronectidae</taxon>
        <taxon>Pleuronectes</taxon>
    </lineage>
</organism>
<evidence type="ECO:0000313" key="2">
    <source>
        <dbReference type="EMBL" id="CAB1449021.1"/>
    </source>
</evidence>
<name>A0A9N7VIG6_PLEPL</name>
<dbReference type="EMBL" id="CADEAL010003997">
    <property type="protein sequence ID" value="CAB1449021.1"/>
    <property type="molecule type" value="Genomic_DNA"/>
</dbReference>